<evidence type="ECO:0000256" key="4">
    <source>
        <dbReference type="ARBA" id="ARBA00022475"/>
    </source>
</evidence>
<keyword evidence="8" id="KW-1278">Translocase</keyword>
<comment type="caution">
    <text evidence="10">The sequence shown here is derived from an EMBL/GenBank/DDBJ whole genome shotgun (WGS) entry which is preliminary data.</text>
</comment>
<proteinExistence type="inferred from homology"/>
<dbReference type="InterPro" id="IPR017871">
    <property type="entry name" value="ABC_transporter-like_CS"/>
</dbReference>
<dbReference type="AlphaFoldDB" id="A0A6M7U1T3"/>
<protein>
    <submittedName>
        <fullName evidence="10">ABC transporter</fullName>
    </submittedName>
</protein>
<keyword evidence="3" id="KW-0813">Transport</keyword>
<keyword evidence="9" id="KW-0472">Membrane</keyword>
<comment type="similarity">
    <text evidence="2">Belongs to the ABC transporter superfamily.</text>
</comment>
<dbReference type="GO" id="GO:0005886">
    <property type="term" value="C:plasma membrane"/>
    <property type="evidence" value="ECO:0007669"/>
    <property type="project" value="UniProtKB-SubCell"/>
</dbReference>
<dbReference type="Proteomes" id="UP000093737">
    <property type="component" value="Unassembled WGS sequence"/>
</dbReference>
<dbReference type="InterPro" id="IPR003593">
    <property type="entry name" value="AAA+_ATPase"/>
</dbReference>
<reference evidence="10 11" key="1">
    <citation type="submission" date="2016-05" db="EMBL/GenBank/DDBJ databases">
        <authorList>
            <person name="Ramsay J.P."/>
        </authorList>
    </citation>
    <scope>NUCLEOTIDE SEQUENCE [LARGE SCALE GENOMIC DNA]</scope>
    <source>
        <strain evidence="10 11">NZP2042</strain>
    </source>
</reference>
<comment type="subcellular location">
    <subcellularLocation>
        <location evidence="1">Cell inner membrane</location>
        <topology evidence="1">Peripheral membrane protein</topology>
    </subcellularLocation>
</comment>
<dbReference type="GO" id="GO:0005524">
    <property type="term" value="F:ATP binding"/>
    <property type="evidence" value="ECO:0007669"/>
    <property type="project" value="UniProtKB-KW"/>
</dbReference>
<evidence type="ECO:0000256" key="8">
    <source>
        <dbReference type="ARBA" id="ARBA00022967"/>
    </source>
</evidence>
<dbReference type="PROSITE" id="PS50893">
    <property type="entry name" value="ABC_TRANSPORTER_2"/>
    <property type="match status" value="2"/>
</dbReference>
<sequence>MIVEPSLPQGSSDTILDIRDLWVEADTDGVWQPIVKGISLSLRRGEVLGIIGESGAGKSTLGLAALGFTRSGCRIASGEVLFGGRDMLALGEDDRRKLRGTRISYVAQSASASFNPAHTLMDQAVESAMRDGVTSRKEAEARACSLFAEMQLPDPSTIGDRFPHQLSGGQLQRAMTAMAMMCKPDLIVFDEPTTALDVTTQVEVLASIRRIVSDHNTAALYITHDLAVVAQMAQRIMVLRYGELVEEQQTGLMLERPQQEYTRSLWAVRSLEKEAVSPTSAILRVEHIVARYGQAKVLDDVSLVLPKGRTLAIVGESGSGKSTLARVIAGLLPAAGGSVELNGQKLALSFRNRDVDQLRRIQMIYQSADNALNPRQTVMDIVGRLVTLHTGQKGQQCARRVTQLLETVELPQRCLTSFPSELSGGQKQRVSIARAIAADPDVFICDEITSALDQLVQEQILKLLLRLQKELGKSYIFITHDIATVNAIADEVVVMQRGKIVQQGPRRGVMGAPDHPYTKALLSAVPQMDPRWLDNILAADRSGRARDRITN</sequence>
<dbReference type="PROSITE" id="PS00211">
    <property type="entry name" value="ABC_TRANSPORTER_1"/>
    <property type="match status" value="1"/>
</dbReference>
<keyword evidence="6" id="KW-0547">Nucleotide-binding</keyword>
<dbReference type="FunFam" id="3.40.50.300:FF:002585">
    <property type="entry name" value="Glutathione import ATP-binding protein GsiA"/>
    <property type="match status" value="1"/>
</dbReference>
<dbReference type="InterPro" id="IPR050388">
    <property type="entry name" value="ABC_Ni/Peptide_Import"/>
</dbReference>
<evidence type="ECO:0000313" key="10">
    <source>
        <dbReference type="EMBL" id="OBQ66536.1"/>
    </source>
</evidence>
<dbReference type="Pfam" id="PF00005">
    <property type="entry name" value="ABC_tran"/>
    <property type="match status" value="2"/>
</dbReference>
<dbReference type="PANTHER" id="PTHR43297">
    <property type="entry name" value="OLIGOPEPTIDE TRANSPORT ATP-BINDING PROTEIN APPD"/>
    <property type="match status" value="1"/>
</dbReference>
<keyword evidence="5" id="KW-0997">Cell inner membrane</keyword>
<dbReference type="InterPro" id="IPR013563">
    <property type="entry name" value="Oligopep_ABC_C"/>
</dbReference>
<evidence type="ECO:0000256" key="3">
    <source>
        <dbReference type="ARBA" id="ARBA00022448"/>
    </source>
</evidence>
<dbReference type="CDD" id="cd03257">
    <property type="entry name" value="ABC_NikE_OppD_transporters"/>
    <property type="match status" value="2"/>
</dbReference>
<dbReference type="RefSeq" id="WP_056570724.1">
    <property type="nucleotide sequence ID" value="NZ_CP033334.1"/>
</dbReference>
<dbReference type="Gene3D" id="3.40.50.300">
    <property type="entry name" value="P-loop containing nucleotide triphosphate hydrolases"/>
    <property type="match status" value="2"/>
</dbReference>
<keyword evidence="4" id="KW-1003">Cell membrane</keyword>
<evidence type="ECO:0000256" key="2">
    <source>
        <dbReference type="ARBA" id="ARBA00005417"/>
    </source>
</evidence>
<name>A0A6M7U1T3_RHILI</name>
<evidence type="ECO:0000256" key="1">
    <source>
        <dbReference type="ARBA" id="ARBA00004417"/>
    </source>
</evidence>
<organism evidence="10 11">
    <name type="scientific">Rhizobium loti</name>
    <name type="common">Mesorhizobium loti</name>
    <dbReference type="NCBI Taxonomy" id="381"/>
    <lineage>
        <taxon>Bacteria</taxon>
        <taxon>Pseudomonadati</taxon>
        <taxon>Pseudomonadota</taxon>
        <taxon>Alphaproteobacteria</taxon>
        <taxon>Hyphomicrobiales</taxon>
        <taxon>Phyllobacteriaceae</taxon>
        <taxon>Mesorhizobium</taxon>
    </lineage>
</organism>
<evidence type="ECO:0000256" key="7">
    <source>
        <dbReference type="ARBA" id="ARBA00022840"/>
    </source>
</evidence>
<dbReference type="SUPFAM" id="SSF52540">
    <property type="entry name" value="P-loop containing nucleoside triphosphate hydrolases"/>
    <property type="match status" value="2"/>
</dbReference>
<evidence type="ECO:0000256" key="6">
    <source>
        <dbReference type="ARBA" id="ARBA00022741"/>
    </source>
</evidence>
<dbReference type="GO" id="GO:0016887">
    <property type="term" value="F:ATP hydrolysis activity"/>
    <property type="evidence" value="ECO:0007669"/>
    <property type="project" value="InterPro"/>
</dbReference>
<evidence type="ECO:0000256" key="9">
    <source>
        <dbReference type="ARBA" id="ARBA00023136"/>
    </source>
</evidence>
<accession>A0A6M7U1T3</accession>
<dbReference type="Pfam" id="PF08352">
    <property type="entry name" value="oligo_HPY"/>
    <property type="match status" value="1"/>
</dbReference>
<evidence type="ECO:0000256" key="5">
    <source>
        <dbReference type="ARBA" id="ARBA00022519"/>
    </source>
</evidence>
<dbReference type="PANTHER" id="PTHR43297:SF14">
    <property type="entry name" value="ATPASE AAA-TYPE CORE DOMAIN-CONTAINING PROTEIN"/>
    <property type="match status" value="1"/>
</dbReference>
<dbReference type="InterPro" id="IPR003439">
    <property type="entry name" value="ABC_transporter-like_ATP-bd"/>
</dbReference>
<dbReference type="GO" id="GO:0015833">
    <property type="term" value="P:peptide transport"/>
    <property type="evidence" value="ECO:0007669"/>
    <property type="project" value="InterPro"/>
</dbReference>
<dbReference type="SMART" id="SM00382">
    <property type="entry name" value="AAA"/>
    <property type="match status" value="2"/>
</dbReference>
<dbReference type="EMBL" id="LYTK01000010">
    <property type="protein sequence ID" value="OBQ66536.1"/>
    <property type="molecule type" value="Genomic_DNA"/>
</dbReference>
<evidence type="ECO:0000313" key="11">
    <source>
        <dbReference type="Proteomes" id="UP000093737"/>
    </source>
</evidence>
<dbReference type="InterPro" id="IPR027417">
    <property type="entry name" value="P-loop_NTPase"/>
</dbReference>
<gene>
    <name evidence="10" type="ORF">A8145_29275</name>
</gene>
<keyword evidence="7" id="KW-0067">ATP-binding</keyword>